<evidence type="ECO:0000313" key="2">
    <source>
        <dbReference type="EMBL" id="CYU48408.1"/>
    </source>
</evidence>
<feature type="transmembrane region" description="Helical" evidence="1">
    <location>
        <begin position="51"/>
        <end position="72"/>
    </location>
</feature>
<dbReference type="Proteomes" id="UP000072353">
    <property type="component" value="Unassembled WGS sequence"/>
</dbReference>
<evidence type="ECO:0000313" key="4">
    <source>
        <dbReference type="EMBL" id="MCR1233129.1"/>
    </source>
</evidence>
<feature type="transmembrane region" description="Helical" evidence="1">
    <location>
        <begin position="12"/>
        <end position="31"/>
    </location>
</feature>
<protein>
    <submittedName>
        <fullName evidence="3">Uncharacterized protein</fullName>
    </submittedName>
</protein>
<keyword evidence="1" id="KW-0812">Transmembrane</keyword>
<dbReference type="Proteomes" id="UP000073485">
    <property type="component" value="Unassembled WGS sequence"/>
</dbReference>
<keyword evidence="1" id="KW-1133">Transmembrane helix</keyword>
<evidence type="ECO:0000313" key="3">
    <source>
        <dbReference type="EMBL" id="CYX73101.1"/>
    </source>
</evidence>
<name>A0A0Z8WEP2_STRSU</name>
<proteinExistence type="predicted"/>
<dbReference type="AlphaFoldDB" id="A0A0Z8WEP2"/>
<dbReference type="Proteomes" id="UP001206089">
    <property type="component" value="Unassembled WGS sequence"/>
</dbReference>
<gene>
    <name evidence="2" type="ORF">ERS132410_00312</name>
    <name evidence="3" type="ORF">ERS132521_01715</name>
    <name evidence="4" type="ORF">NQD44_08430</name>
</gene>
<sequence>MRRYRLEITKFGFPIIFIIWLGSTIFLWQMILDFFRRKKEAGISVPSLVNTALIIVTVAFIVFFTLSFYILLRPPRTRHQGRSLKEVLAYESRKEDVVESQGQSLIRKTTYRLEAKRVYCPACGKPAEGLFDTIITCVSCGHSYRIE</sequence>
<dbReference type="RefSeq" id="WP_029170971.1">
    <property type="nucleotide sequence ID" value="NZ_CEER01000012.1"/>
</dbReference>
<organism evidence="3 5">
    <name type="scientific">Streptococcus suis</name>
    <dbReference type="NCBI Taxonomy" id="1307"/>
    <lineage>
        <taxon>Bacteria</taxon>
        <taxon>Bacillati</taxon>
        <taxon>Bacillota</taxon>
        <taxon>Bacilli</taxon>
        <taxon>Lactobacillales</taxon>
        <taxon>Streptococcaceae</taxon>
        <taxon>Streptococcus</taxon>
    </lineage>
</organism>
<keyword evidence="1" id="KW-0472">Membrane</keyword>
<reference evidence="5 6" key="1">
    <citation type="submission" date="2016-02" db="EMBL/GenBank/DDBJ databases">
        <authorList>
            <consortium name="Pathogen Informatics"/>
        </authorList>
    </citation>
    <scope>NUCLEOTIDE SEQUENCE [LARGE SCALE GENOMIC DNA]</scope>
    <source>
        <strain evidence="2 6">LSS48</strain>
        <strain evidence="3 5">SS975</strain>
    </source>
</reference>
<dbReference type="EMBL" id="FILL01000016">
    <property type="protein sequence ID" value="CYX73101.1"/>
    <property type="molecule type" value="Genomic_DNA"/>
</dbReference>
<reference evidence="4" key="2">
    <citation type="submission" date="2022-07" db="EMBL/GenBank/DDBJ databases">
        <authorList>
            <person name="Peng Z."/>
        </authorList>
    </citation>
    <scope>NUCLEOTIDE SEQUENCE</scope>
    <source>
        <strain evidence="4">2022WUSS069</strain>
    </source>
</reference>
<dbReference type="EMBL" id="FIGO01000002">
    <property type="protein sequence ID" value="CYU48408.1"/>
    <property type="molecule type" value="Genomic_DNA"/>
</dbReference>
<accession>A0A0Z8WEP2</accession>
<evidence type="ECO:0000313" key="6">
    <source>
        <dbReference type="Proteomes" id="UP000073485"/>
    </source>
</evidence>
<dbReference type="EMBL" id="JANJPK010000023">
    <property type="protein sequence ID" value="MCR1233129.1"/>
    <property type="molecule type" value="Genomic_DNA"/>
</dbReference>
<evidence type="ECO:0000313" key="5">
    <source>
        <dbReference type="Proteomes" id="UP000072353"/>
    </source>
</evidence>
<evidence type="ECO:0000256" key="1">
    <source>
        <dbReference type="SAM" id="Phobius"/>
    </source>
</evidence>